<accession>A0ABV2Y4S9</accession>
<dbReference type="Proteomes" id="UP001550603">
    <property type="component" value="Unassembled WGS sequence"/>
</dbReference>
<sequence length="62" mass="6270">MVVVSRARWRCAPSGSCTAQPATTATGAQARRSGVTVSSPVHTGTAALRATPSGQDNARCAQ</sequence>
<organism evidence="2 3">
    <name type="scientific">Streptomyces olindensis</name>
    <dbReference type="NCBI Taxonomy" id="358823"/>
    <lineage>
        <taxon>Bacteria</taxon>
        <taxon>Bacillati</taxon>
        <taxon>Actinomycetota</taxon>
        <taxon>Actinomycetes</taxon>
        <taxon>Kitasatosporales</taxon>
        <taxon>Streptomycetaceae</taxon>
        <taxon>Streptomyces</taxon>
    </lineage>
</organism>
<protein>
    <submittedName>
        <fullName evidence="2">Uncharacterized protein</fullName>
    </submittedName>
</protein>
<evidence type="ECO:0000256" key="1">
    <source>
        <dbReference type="SAM" id="MobiDB-lite"/>
    </source>
</evidence>
<dbReference type="EMBL" id="JBEYBN010000068">
    <property type="protein sequence ID" value="MEU2271263.1"/>
    <property type="molecule type" value="Genomic_DNA"/>
</dbReference>
<keyword evidence="3" id="KW-1185">Reference proteome</keyword>
<proteinExistence type="predicted"/>
<feature type="non-terminal residue" evidence="2">
    <location>
        <position position="62"/>
    </location>
</feature>
<name>A0ABV2Y4S9_9ACTN</name>
<gene>
    <name evidence="2" type="ORF">ABZ568_33560</name>
</gene>
<evidence type="ECO:0000313" key="3">
    <source>
        <dbReference type="Proteomes" id="UP001550603"/>
    </source>
</evidence>
<feature type="region of interest" description="Disordered" evidence="1">
    <location>
        <begin position="15"/>
        <end position="62"/>
    </location>
</feature>
<evidence type="ECO:0000313" key="2">
    <source>
        <dbReference type="EMBL" id="MEU2271263.1"/>
    </source>
</evidence>
<feature type="compositionally biased region" description="Low complexity" evidence="1">
    <location>
        <begin position="18"/>
        <end position="30"/>
    </location>
</feature>
<reference evidence="2 3" key="1">
    <citation type="submission" date="2024-06" db="EMBL/GenBank/DDBJ databases">
        <title>The Natural Products Discovery Center: Release of the First 8490 Sequenced Strains for Exploring Actinobacteria Biosynthetic Diversity.</title>
        <authorList>
            <person name="Kalkreuter E."/>
            <person name="Kautsar S.A."/>
            <person name="Yang D."/>
            <person name="Bader C.D."/>
            <person name="Teijaro C.N."/>
            <person name="Fluegel L."/>
            <person name="Davis C.M."/>
            <person name="Simpson J.R."/>
            <person name="Lauterbach L."/>
            <person name="Steele A.D."/>
            <person name="Gui C."/>
            <person name="Meng S."/>
            <person name="Li G."/>
            <person name="Viehrig K."/>
            <person name="Ye F."/>
            <person name="Su P."/>
            <person name="Kiefer A.F."/>
            <person name="Nichols A."/>
            <person name="Cepeda A.J."/>
            <person name="Yan W."/>
            <person name="Fan B."/>
            <person name="Jiang Y."/>
            <person name="Adhikari A."/>
            <person name="Zheng C.-J."/>
            <person name="Schuster L."/>
            <person name="Cowan T.M."/>
            <person name="Smanski M.J."/>
            <person name="Chevrette M.G."/>
            <person name="De Carvalho L.P.S."/>
            <person name="Shen B."/>
        </authorList>
    </citation>
    <scope>NUCLEOTIDE SEQUENCE [LARGE SCALE GENOMIC DNA]</scope>
    <source>
        <strain evidence="2 3">NPDC019583</strain>
    </source>
</reference>
<comment type="caution">
    <text evidence="2">The sequence shown here is derived from an EMBL/GenBank/DDBJ whole genome shotgun (WGS) entry which is preliminary data.</text>
</comment>